<gene>
    <name evidence="1" type="ORF">FJQ55_19740</name>
</gene>
<proteinExistence type="predicted"/>
<evidence type="ECO:0000313" key="2">
    <source>
        <dbReference type="Proteomes" id="UP000316429"/>
    </source>
</evidence>
<accession>A0A504TWY1</accession>
<comment type="caution">
    <text evidence="1">The sequence shown here is derived from an EMBL/GenBank/DDBJ whole genome shotgun (WGS) entry which is preliminary data.</text>
</comment>
<sequence>MIVRIADILPKSGPDCSANAAEFLFTTFLKPIRHFISDLMDGDGGCHFATFPALRSIAGSGP</sequence>
<reference evidence="1 2" key="1">
    <citation type="submission" date="2019-06" db="EMBL/GenBank/DDBJ databases">
        <title>Rhizobium sp. CL12 isolated from roots of soybean.</title>
        <authorList>
            <person name="Wang C."/>
        </authorList>
    </citation>
    <scope>NUCLEOTIDE SEQUENCE [LARGE SCALE GENOMIC DNA]</scope>
    <source>
        <strain evidence="1 2">CL12</strain>
    </source>
</reference>
<dbReference type="EMBL" id="VFYP01000004">
    <property type="protein sequence ID" value="TPP05970.1"/>
    <property type="molecule type" value="Genomic_DNA"/>
</dbReference>
<keyword evidence="2" id="KW-1185">Reference proteome</keyword>
<organism evidence="1 2">
    <name type="scientific">Rhizobium glycinendophyticum</name>
    <dbReference type="NCBI Taxonomy" id="2589807"/>
    <lineage>
        <taxon>Bacteria</taxon>
        <taxon>Pseudomonadati</taxon>
        <taxon>Pseudomonadota</taxon>
        <taxon>Alphaproteobacteria</taxon>
        <taxon>Hyphomicrobiales</taxon>
        <taxon>Rhizobiaceae</taxon>
        <taxon>Rhizobium/Agrobacterium group</taxon>
        <taxon>Rhizobium</taxon>
    </lineage>
</organism>
<evidence type="ECO:0000313" key="1">
    <source>
        <dbReference type="EMBL" id="TPP05970.1"/>
    </source>
</evidence>
<protein>
    <submittedName>
        <fullName evidence="1">Uncharacterized protein</fullName>
    </submittedName>
</protein>
<dbReference type="AlphaFoldDB" id="A0A504TWY1"/>
<dbReference type="Proteomes" id="UP000316429">
    <property type="component" value="Unassembled WGS sequence"/>
</dbReference>
<dbReference type="RefSeq" id="WP_140831203.1">
    <property type="nucleotide sequence ID" value="NZ_VFYP01000004.1"/>
</dbReference>
<name>A0A504TWY1_9HYPH</name>